<dbReference type="EMBL" id="CM023470">
    <property type="protein sequence ID" value="KAH7979328.1"/>
    <property type="molecule type" value="Genomic_DNA"/>
</dbReference>
<evidence type="ECO:0000313" key="1">
    <source>
        <dbReference type="EMBL" id="KAH7979328.1"/>
    </source>
</evidence>
<dbReference type="Proteomes" id="UP000821865">
    <property type="component" value="Chromosome 1"/>
</dbReference>
<reference evidence="1" key="1">
    <citation type="submission" date="2020-05" db="EMBL/GenBank/DDBJ databases">
        <title>Large-scale comparative analyses of tick genomes elucidate their genetic diversity and vector capacities.</title>
        <authorList>
            <person name="Jia N."/>
            <person name="Wang J."/>
            <person name="Shi W."/>
            <person name="Du L."/>
            <person name="Sun Y."/>
            <person name="Zhan W."/>
            <person name="Jiang J."/>
            <person name="Wang Q."/>
            <person name="Zhang B."/>
            <person name="Ji P."/>
            <person name="Sakyi L.B."/>
            <person name="Cui X."/>
            <person name="Yuan T."/>
            <person name="Jiang B."/>
            <person name="Yang W."/>
            <person name="Lam T.T.-Y."/>
            <person name="Chang Q."/>
            <person name="Ding S."/>
            <person name="Wang X."/>
            <person name="Zhu J."/>
            <person name="Ruan X."/>
            <person name="Zhao L."/>
            <person name="Wei J."/>
            <person name="Que T."/>
            <person name="Du C."/>
            <person name="Cheng J."/>
            <person name="Dai P."/>
            <person name="Han X."/>
            <person name="Huang E."/>
            <person name="Gao Y."/>
            <person name="Liu J."/>
            <person name="Shao H."/>
            <person name="Ye R."/>
            <person name="Li L."/>
            <person name="Wei W."/>
            <person name="Wang X."/>
            <person name="Wang C."/>
            <person name="Yang T."/>
            <person name="Huo Q."/>
            <person name="Li W."/>
            <person name="Guo W."/>
            <person name="Chen H."/>
            <person name="Zhou L."/>
            <person name="Ni X."/>
            <person name="Tian J."/>
            <person name="Zhou Y."/>
            <person name="Sheng Y."/>
            <person name="Liu T."/>
            <person name="Pan Y."/>
            <person name="Xia L."/>
            <person name="Li J."/>
            <person name="Zhao F."/>
            <person name="Cao W."/>
        </authorList>
    </citation>
    <scope>NUCLEOTIDE SEQUENCE</scope>
    <source>
        <strain evidence="1">Dsil-2018</strain>
    </source>
</reference>
<protein>
    <submittedName>
        <fullName evidence="1">Uncharacterized protein</fullName>
    </submittedName>
</protein>
<comment type="caution">
    <text evidence="1">The sequence shown here is derived from an EMBL/GenBank/DDBJ whole genome shotgun (WGS) entry which is preliminary data.</text>
</comment>
<proteinExistence type="predicted"/>
<organism evidence="1 2">
    <name type="scientific">Dermacentor silvarum</name>
    <name type="common">Tick</name>
    <dbReference type="NCBI Taxonomy" id="543639"/>
    <lineage>
        <taxon>Eukaryota</taxon>
        <taxon>Metazoa</taxon>
        <taxon>Ecdysozoa</taxon>
        <taxon>Arthropoda</taxon>
        <taxon>Chelicerata</taxon>
        <taxon>Arachnida</taxon>
        <taxon>Acari</taxon>
        <taxon>Parasitiformes</taxon>
        <taxon>Ixodida</taxon>
        <taxon>Ixodoidea</taxon>
        <taxon>Ixodidae</taxon>
        <taxon>Rhipicephalinae</taxon>
        <taxon>Dermacentor</taxon>
    </lineage>
</organism>
<gene>
    <name evidence="1" type="ORF">HPB49_009071</name>
</gene>
<keyword evidence="2" id="KW-1185">Reference proteome</keyword>
<name>A0ACB8DY68_DERSI</name>
<evidence type="ECO:0000313" key="2">
    <source>
        <dbReference type="Proteomes" id="UP000821865"/>
    </source>
</evidence>
<accession>A0ACB8DY68</accession>
<sequence length="244" mass="27204">MQANSNHRTNGKPPLPRATPPLPESDYKVVYRPRTGMKLSSWPDEKITEGIARASGSPFKEFCANVIIQTQWKQKLIIASTTDEDYALKLGSINSIQQGAATYEVTPYIKPLPGTVRGVVQGITACMTEKRLAELLTANNCGMPAREDARQIHLSSDHLRRNRVYKMNNARTEDKAELKNEFRAELAKAVVTISKSVAATVQAAVQTLRQEITQMGNELSQRISVLEKDSRQEKSQNNPSEKPR</sequence>